<evidence type="ECO:0000313" key="2">
    <source>
        <dbReference type="EMBL" id="MBB5670038.1"/>
    </source>
</evidence>
<organism evidence="2">
    <name type="scientific">Xanthomonas arboricola</name>
    <dbReference type="NCBI Taxonomy" id="56448"/>
    <lineage>
        <taxon>Bacteria</taxon>
        <taxon>Pseudomonadati</taxon>
        <taxon>Pseudomonadota</taxon>
        <taxon>Gammaproteobacteria</taxon>
        <taxon>Lysobacterales</taxon>
        <taxon>Lysobacteraceae</taxon>
        <taxon>Xanthomonas</taxon>
    </lineage>
</organism>
<feature type="transmembrane region" description="Helical" evidence="1">
    <location>
        <begin position="77"/>
        <end position="95"/>
    </location>
</feature>
<dbReference type="AlphaFoldDB" id="A0AB73GX86"/>
<dbReference type="EMBL" id="JACIIQ010000005">
    <property type="protein sequence ID" value="MBB5670038.1"/>
    <property type="molecule type" value="Genomic_DNA"/>
</dbReference>
<comment type="caution">
    <text evidence="2">The sequence shown here is derived from an EMBL/GenBank/DDBJ whole genome shotgun (WGS) entry which is preliminary data.</text>
</comment>
<gene>
    <name evidence="2" type="ORF">FHR65_001581</name>
</gene>
<feature type="transmembrane region" description="Helical" evidence="1">
    <location>
        <begin position="7"/>
        <end position="27"/>
    </location>
</feature>
<dbReference type="Proteomes" id="UP000528595">
    <property type="component" value="Unassembled WGS sequence"/>
</dbReference>
<protein>
    <recommendedName>
        <fullName evidence="3">DUF5668 domain-containing protein</fullName>
    </recommendedName>
</protein>
<keyword evidence="1" id="KW-1133">Transmembrane helix</keyword>
<feature type="transmembrane region" description="Helical" evidence="1">
    <location>
        <begin position="39"/>
        <end position="56"/>
    </location>
</feature>
<keyword evidence="1" id="KW-0812">Transmembrane</keyword>
<evidence type="ECO:0008006" key="3">
    <source>
        <dbReference type="Google" id="ProtNLM"/>
    </source>
</evidence>
<name>A0AB73GX86_9XANT</name>
<reference evidence="2" key="1">
    <citation type="submission" date="2020-08" db="EMBL/GenBank/DDBJ databases">
        <title>Studying the diversity of plant-associated saprophytic bacteria and their role in host health and plant-pathogen interactions.</title>
        <authorList>
            <person name="Potnis N."/>
        </authorList>
    </citation>
    <scope>NUCLEOTIDE SEQUENCE</scope>
    <source>
        <strain evidence="2">F21</strain>
    </source>
</reference>
<evidence type="ECO:0000256" key="1">
    <source>
        <dbReference type="SAM" id="Phobius"/>
    </source>
</evidence>
<accession>A0AB73GX86</accession>
<dbReference type="RefSeq" id="WP_126965178.1">
    <property type="nucleotide sequence ID" value="NZ_JACHNQ010000001.1"/>
</dbReference>
<sequence length="182" mass="20756">MKSKLFALMKVASAFLVMGLILLGLFVDFAPSEFLQGRYLKWPFLMVGIVLTVLLRKHNRRLGRPTDIEGQGRIANVFMFLGTPVMLGFLTWLLLAKTVPWLLTLAIGRSFEEAYVMQTYSQSSRQSCEYRLRGGPIEHAFPDYLCISESLYRRYPEQRIAVTLKGRRSVLGSQIAEIYGPQ</sequence>
<proteinExistence type="predicted"/>
<keyword evidence="1" id="KW-0472">Membrane</keyword>